<dbReference type="Proteomes" id="UP000289734">
    <property type="component" value="Unassembled WGS sequence"/>
</dbReference>
<keyword evidence="3" id="KW-1185">Reference proteome</keyword>
<dbReference type="AlphaFoldDB" id="A0A4Q1KYH8"/>
<sequence length="77" mass="9187">MKYVIRILFFIVLAFIGYGFYIKNTIGDEGDKWVGIGVLISALVLMPVFLWHRYKNKNLEDYMFKFDKKNEENTENQ</sequence>
<feature type="transmembrane region" description="Helical" evidence="1">
    <location>
        <begin position="33"/>
        <end position="51"/>
    </location>
</feature>
<organism evidence="2 3">
    <name type="scientific">Flavobacterium piscinae</name>
    <dbReference type="NCBI Taxonomy" id="2506424"/>
    <lineage>
        <taxon>Bacteria</taxon>
        <taxon>Pseudomonadati</taxon>
        <taxon>Bacteroidota</taxon>
        <taxon>Flavobacteriia</taxon>
        <taxon>Flavobacteriales</taxon>
        <taxon>Flavobacteriaceae</taxon>
        <taxon>Flavobacterium</taxon>
    </lineage>
</organism>
<dbReference type="OrthoDB" id="1145018at2"/>
<comment type="caution">
    <text evidence="2">The sequence shown here is derived from an EMBL/GenBank/DDBJ whole genome shotgun (WGS) entry which is preliminary data.</text>
</comment>
<evidence type="ECO:0000313" key="2">
    <source>
        <dbReference type="EMBL" id="RXR35362.1"/>
    </source>
</evidence>
<evidence type="ECO:0000256" key="1">
    <source>
        <dbReference type="SAM" id="Phobius"/>
    </source>
</evidence>
<accession>A0A4Q1KYH8</accession>
<feature type="transmembrane region" description="Helical" evidence="1">
    <location>
        <begin position="7"/>
        <end position="27"/>
    </location>
</feature>
<keyword evidence="1" id="KW-0472">Membrane</keyword>
<reference evidence="3" key="1">
    <citation type="submission" date="2019-01" db="EMBL/GenBank/DDBJ databases">
        <title>Cytophagaceae bacterium strain CAR-16.</title>
        <authorList>
            <person name="Chen W.-M."/>
        </authorList>
    </citation>
    <scope>NUCLEOTIDE SEQUENCE [LARGE SCALE GENOMIC DNA]</scope>
    <source>
        <strain evidence="3">ICH-30</strain>
    </source>
</reference>
<dbReference type="EMBL" id="SBKQ01000001">
    <property type="protein sequence ID" value="RXR35362.1"/>
    <property type="molecule type" value="Genomic_DNA"/>
</dbReference>
<evidence type="ECO:0000313" key="3">
    <source>
        <dbReference type="Proteomes" id="UP000289734"/>
    </source>
</evidence>
<keyword evidence="1" id="KW-1133">Transmembrane helix</keyword>
<name>A0A4Q1KYH8_9FLAO</name>
<gene>
    <name evidence="2" type="ORF">EQG68_00265</name>
</gene>
<dbReference type="RefSeq" id="WP_129462786.1">
    <property type="nucleotide sequence ID" value="NZ_SBKQ01000001.1"/>
</dbReference>
<proteinExistence type="predicted"/>
<keyword evidence="1" id="KW-0812">Transmembrane</keyword>
<protein>
    <submittedName>
        <fullName evidence="2">Uncharacterized protein</fullName>
    </submittedName>
</protein>